<gene>
    <name evidence="2" type="ORF">J2853_009008</name>
</gene>
<name>A0ABT9QSQ4_9ACTN</name>
<organism evidence="2 3">
    <name type="scientific">Streptosporangium lutulentum</name>
    <dbReference type="NCBI Taxonomy" id="1461250"/>
    <lineage>
        <taxon>Bacteria</taxon>
        <taxon>Bacillati</taxon>
        <taxon>Actinomycetota</taxon>
        <taxon>Actinomycetes</taxon>
        <taxon>Streptosporangiales</taxon>
        <taxon>Streptosporangiaceae</taxon>
        <taxon>Streptosporangium</taxon>
    </lineage>
</organism>
<feature type="region of interest" description="Disordered" evidence="1">
    <location>
        <begin position="1"/>
        <end position="38"/>
    </location>
</feature>
<dbReference type="RefSeq" id="WP_307567830.1">
    <property type="nucleotide sequence ID" value="NZ_JAUSQU010000001.1"/>
</dbReference>
<feature type="compositionally biased region" description="Polar residues" evidence="1">
    <location>
        <begin position="1"/>
        <end position="27"/>
    </location>
</feature>
<dbReference type="Proteomes" id="UP001225356">
    <property type="component" value="Unassembled WGS sequence"/>
</dbReference>
<accession>A0ABT9QSQ4</accession>
<evidence type="ECO:0000313" key="2">
    <source>
        <dbReference type="EMBL" id="MDP9849797.1"/>
    </source>
</evidence>
<dbReference type="EMBL" id="JAUSQU010000001">
    <property type="protein sequence ID" value="MDP9849797.1"/>
    <property type="molecule type" value="Genomic_DNA"/>
</dbReference>
<evidence type="ECO:0000313" key="3">
    <source>
        <dbReference type="Proteomes" id="UP001225356"/>
    </source>
</evidence>
<keyword evidence="3" id="KW-1185">Reference proteome</keyword>
<comment type="caution">
    <text evidence="2">The sequence shown here is derived from an EMBL/GenBank/DDBJ whole genome shotgun (WGS) entry which is preliminary data.</text>
</comment>
<evidence type="ECO:0000256" key="1">
    <source>
        <dbReference type="SAM" id="MobiDB-lite"/>
    </source>
</evidence>
<sequence length="118" mass="12086">MTNYGNQITGGTFSGATTVGDNATVNYSAGDGGEGGGADEAVSLARELRALVERHAASLEKPGPAIRDAAEVADELALPAEEQDRDRLSDTLARLAARVGSVGALAEATKRLTDLLFA</sequence>
<reference evidence="2 3" key="1">
    <citation type="submission" date="2023-07" db="EMBL/GenBank/DDBJ databases">
        <title>Sequencing the genomes of 1000 actinobacteria strains.</title>
        <authorList>
            <person name="Klenk H.-P."/>
        </authorList>
    </citation>
    <scope>NUCLEOTIDE SEQUENCE [LARGE SCALE GENOMIC DNA]</scope>
    <source>
        <strain evidence="2 3">DSM 46740</strain>
    </source>
</reference>
<proteinExistence type="predicted"/>
<protein>
    <submittedName>
        <fullName evidence="2">Uncharacterized protein</fullName>
    </submittedName>
</protein>